<feature type="transmembrane region" description="Helical" evidence="6">
    <location>
        <begin position="154"/>
        <end position="180"/>
    </location>
</feature>
<evidence type="ECO:0000256" key="6">
    <source>
        <dbReference type="SAM" id="Phobius"/>
    </source>
</evidence>
<name>A0A139ACR9_GONPJ</name>
<dbReference type="EMBL" id="KQ965768">
    <property type="protein sequence ID" value="KXS14616.1"/>
    <property type="molecule type" value="Genomic_DNA"/>
</dbReference>
<keyword evidence="3 6" id="KW-0812">Transmembrane</keyword>
<dbReference type="Gene3D" id="1.20.1250.20">
    <property type="entry name" value="MFS general substrate transporter like domains"/>
    <property type="match status" value="1"/>
</dbReference>
<keyword evidence="5 6" id="KW-0472">Membrane</keyword>
<dbReference type="STRING" id="1344416.A0A139ACR9"/>
<evidence type="ECO:0000313" key="8">
    <source>
        <dbReference type="Proteomes" id="UP000070544"/>
    </source>
</evidence>
<feature type="transmembrane region" description="Helical" evidence="6">
    <location>
        <begin position="35"/>
        <end position="56"/>
    </location>
</feature>
<dbReference type="Proteomes" id="UP000070544">
    <property type="component" value="Unassembled WGS sequence"/>
</dbReference>
<evidence type="ECO:0000256" key="2">
    <source>
        <dbReference type="ARBA" id="ARBA00022448"/>
    </source>
</evidence>
<reference evidence="7 8" key="1">
    <citation type="journal article" date="2015" name="Genome Biol. Evol.">
        <title>Phylogenomic analyses indicate that early fungi evolved digesting cell walls of algal ancestors of land plants.</title>
        <authorList>
            <person name="Chang Y."/>
            <person name="Wang S."/>
            <person name="Sekimoto S."/>
            <person name="Aerts A.L."/>
            <person name="Choi C."/>
            <person name="Clum A."/>
            <person name="LaButti K.M."/>
            <person name="Lindquist E.A."/>
            <person name="Yee Ngan C."/>
            <person name="Ohm R.A."/>
            <person name="Salamov A.A."/>
            <person name="Grigoriev I.V."/>
            <person name="Spatafora J.W."/>
            <person name="Berbee M.L."/>
        </authorList>
    </citation>
    <scope>NUCLEOTIDE SEQUENCE [LARGE SCALE GENOMIC DNA]</scope>
    <source>
        <strain evidence="7 8">JEL478</strain>
    </source>
</reference>
<accession>A0A139ACR9</accession>
<feature type="transmembrane region" description="Helical" evidence="6">
    <location>
        <begin position="96"/>
        <end position="115"/>
    </location>
</feature>
<dbReference type="AlphaFoldDB" id="A0A139ACR9"/>
<keyword evidence="2" id="KW-0813">Transport</keyword>
<evidence type="ECO:0008006" key="9">
    <source>
        <dbReference type="Google" id="ProtNLM"/>
    </source>
</evidence>
<dbReference type="InterPro" id="IPR036259">
    <property type="entry name" value="MFS_trans_sf"/>
</dbReference>
<sequence>MHLYALTTGACVLPQTGMGYFLPTILSGMGWKGVLANLMSAFPSLYAFILEVTVGYHMEYRKERLFHILISSFITMLGFILLTASGPLGWNIGVRYFITFIASSGSVAAPGLLAWRSSMIIGATANAFSVAYIGSIFNIGGGIAPFLYPTSTGPLYIMGGIISSALWAAGIVGTLIIYFYDKHRRKQGYYEAMEMEAKLELEKLNAIYLAHIVKDND</sequence>
<proteinExistence type="predicted"/>
<comment type="subcellular location">
    <subcellularLocation>
        <location evidence="1">Membrane</location>
        <topology evidence="1">Multi-pass membrane protein</topology>
    </subcellularLocation>
</comment>
<evidence type="ECO:0000256" key="3">
    <source>
        <dbReference type="ARBA" id="ARBA00022692"/>
    </source>
</evidence>
<keyword evidence="8" id="KW-1185">Reference proteome</keyword>
<feature type="transmembrane region" description="Helical" evidence="6">
    <location>
        <begin position="68"/>
        <end position="90"/>
    </location>
</feature>
<evidence type="ECO:0000256" key="1">
    <source>
        <dbReference type="ARBA" id="ARBA00004141"/>
    </source>
</evidence>
<dbReference type="SUPFAM" id="SSF103473">
    <property type="entry name" value="MFS general substrate transporter"/>
    <property type="match status" value="1"/>
</dbReference>
<dbReference type="OrthoDB" id="1935484at2759"/>
<protein>
    <recommendedName>
        <fullName evidence="9">MFS general substrate transporter</fullName>
    </recommendedName>
</protein>
<evidence type="ECO:0000256" key="4">
    <source>
        <dbReference type="ARBA" id="ARBA00022989"/>
    </source>
</evidence>
<feature type="transmembrane region" description="Helical" evidence="6">
    <location>
        <begin position="127"/>
        <end position="148"/>
    </location>
</feature>
<organism evidence="7 8">
    <name type="scientific">Gonapodya prolifera (strain JEL478)</name>
    <name type="common">Monoblepharis prolifera</name>
    <dbReference type="NCBI Taxonomy" id="1344416"/>
    <lineage>
        <taxon>Eukaryota</taxon>
        <taxon>Fungi</taxon>
        <taxon>Fungi incertae sedis</taxon>
        <taxon>Chytridiomycota</taxon>
        <taxon>Chytridiomycota incertae sedis</taxon>
        <taxon>Monoblepharidomycetes</taxon>
        <taxon>Monoblepharidales</taxon>
        <taxon>Gonapodyaceae</taxon>
        <taxon>Gonapodya</taxon>
    </lineage>
</organism>
<evidence type="ECO:0000256" key="5">
    <source>
        <dbReference type="ARBA" id="ARBA00023136"/>
    </source>
</evidence>
<gene>
    <name evidence="7" type="ORF">M427DRAFT_45002</name>
</gene>
<keyword evidence="4 6" id="KW-1133">Transmembrane helix</keyword>
<evidence type="ECO:0000313" key="7">
    <source>
        <dbReference type="EMBL" id="KXS14616.1"/>
    </source>
</evidence>
<dbReference type="PANTHER" id="PTHR43791:SF36">
    <property type="entry name" value="TRANSPORTER, PUTATIVE (AFU_ORTHOLOGUE AFUA_6G08340)-RELATED"/>
    <property type="match status" value="1"/>
</dbReference>
<dbReference type="GO" id="GO:0022857">
    <property type="term" value="F:transmembrane transporter activity"/>
    <property type="evidence" value="ECO:0007669"/>
    <property type="project" value="TreeGrafter"/>
</dbReference>
<dbReference type="PANTHER" id="PTHR43791">
    <property type="entry name" value="PERMEASE-RELATED"/>
    <property type="match status" value="1"/>
</dbReference>
<dbReference type="GO" id="GO:0016020">
    <property type="term" value="C:membrane"/>
    <property type="evidence" value="ECO:0007669"/>
    <property type="project" value="UniProtKB-SubCell"/>
</dbReference>